<dbReference type="SUPFAM" id="SSF50447">
    <property type="entry name" value="Translation proteins"/>
    <property type="match status" value="1"/>
</dbReference>
<protein>
    <recommendedName>
        <fullName evidence="3">Translation elongation factor-like protein</fullName>
    </recommendedName>
</protein>
<dbReference type="InterPro" id="IPR009000">
    <property type="entry name" value="Transl_B-barrel_sf"/>
</dbReference>
<evidence type="ECO:0008006" key="3">
    <source>
        <dbReference type="Google" id="ProtNLM"/>
    </source>
</evidence>
<proteinExistence type="predicted"/>
<dbReference type="Proteomes" id="UP000070633">
    <property type="component" value="Unassembled WGS sequence"/>
</dbReference>
<organism evidence="1 2">
    <name type="scientific">candidate division MSBL1 archaeon SCGC-AAA382M17</name>
    <dbReference type="NCBI Taxonomy" id="1698284"/>
    <lineage>
        <taxon>Archaea</taxon>
        <taxon>Methanobacteriati</taxon>
        <taxon>Methanobacteriota</taxon>
        <taxon>candidate division MSBL1</taxon>
    </lineage>
</organism>
<sequence>MEKEKVGEITHYFTDIGVGVIELSGNLSVGDEISIEGATTDLTQEVDSMEIDREKVEEAGPGDAVGIKVEGRVREGDLVFKK</sequence>
<reference evidence="1 2" key="1">
    <citation type="journal article" date="2016" name="Sci. Rep.">
        <title>Metabolic traits of an uncultured archaeal lineage -MSBL1- from brine pools of the Red Sea.</title>
        <authorList>
            <person name="Mwirichia R."/>
            <person name="Alam I."/>
            <person name="Rashid M."/>
            <person name="Vinu M."/>
            <person name="Ba-Alawi W."/>
            <person name="Anthony Kamau A."/>
            <person name="Kamanda Ngugi D."/>
            <person name="Goker M."/>
            <person name="Klenk H.P."/>
            <person name="Bajic V."/>
            <person name="Stingl U."/>
        </authorList>
    </citation>
    <scope>NUCLEOTIDE SEQUENCE [LARGE SCALE GENOMIC DNA]</scope>
    <source>
        <strain evidence="1">SCGC-AAA382M17</strain>
    </source>
</reference>
<keyword evidence="2" id="KW-1185">Reference proteome</keyword>
<dbReference type="Gene3D" id="2.40.30.10">
    <property type="entry name" value="Translation factors"/>
    <property type="match status" value="1"/>
</dbReference>
<dbReference type="EMBL" id="LHYI01000023">
    <property type="protein sequence ID" value="KXB08302.1"/>
    <property type="molecule type" value="Genomic_DNA"/>
</dbReference>
<evidence type="ECO:0000313" key="1">
    <source>
        <dbReference type="EMBL" id="KXB08302.1"/>
    </source>
</evidence>
<gene>
    <name evidence="1" type="ORF">AKJ55_01205</name>
</gene>
<comment type="caution">
    <text evidence="1">The sequence shown here is derived from an EMBL/GenBank/DDBJ whole genome shotgun (WGS) entry which is preliminary data.</text>
</comment>
<evidence type="ECO:0000313" key="2">
    <source>
        <dbReference type="Proteomes" id="UP000070633"/>
    </source>
</evidence>
<accession>A0ABR5TJH4</accession>
<name>A0ABR5TJH4_9EURY</name>